<dbReference type="Proteomes" id="UP000019426">
    <property type="component" value="Chromosome M2/40_rep1"/>
</dbReference>
<evidence type="ECO:0000313" key="2">
    <source>
        <dbReference type="EMBL" id="CDM68829.1"/>
    </source>
</evidence>
<proteinExistence type="predicted"/>
<protein>
    <recommendedName>
        <fullName evidence="1">Spore protein YkvP/CgeB glycosyl transferase-like domain-containing protein</fullName>
    </recommendedName>
</protein>
<dbReference type="Pfam" id="PF13524">
    <property type="entry name" value="Glyco_trans_1_2"/>
    <property type="match status" value="1"/>
</dbReference>
<evidence type="ECO:0000259" key="1">
    <source>
        <dbReference type="Pfam" id="PF13524"/>
    </source>
</evidence>
<keyword evidence="3" id="KW-1185">Reference proteome</keyword>
<reference evidence="2 3" key="1">
    <citation type="submission" date="2013-11" db="EMBL/GenBank/DDBJ databases">
        <title>Complete genome sequence of Clostridum sp. M2/40.</title>
        <authorList>
            <person name="Wibberg D."/>
            <person name="Puehler A."/>
            <person name="Schlueter A."/>
        </authorList>
    </citation>
    <scope>NUCLEOTIDE SEQUENCE [LARGE SCALE GENOMIC DNA]</scope>
    <source>
        <strain evidence="3">M2/40</strain>
    </source>
</reference>
<feature type="domain" description="Spore protein YkvP/CgeB glycosyl transferase-like" evidence="1">
    <location>
        <begin position="244"/>
        <end position="375"/>
    </location>
</feature>
<evidence type="ECO:0000313" key="3">
    <source>
        <dbReference type="Proteomes" id="UP000019426"/>
    </source>
</evidence>
<dbReference type="PATRIC" id="fig|1216932.3.peg.1665"/>
<dbReference type="EMBL" id="HG917868">
    <property type="protein sequence ID" value="CDM68829.1"/>
    <property type="molecule type" value="Genomic_DNA"/>
</dbReference>
<dbReference type="KEGG" id="clt:CM240_1671"/>
<dbReference type="InterPro" id="IPR055259">
    <property type="entry name" value="YkvP/CgeB_Glyco_trans-like"/>
</dbReference>
<accession>W6RYY6</accession>
<name>W6RYY6_9CLOT</name>
<dbReference type="HOGENOM" id="CLU_713099_0_0_9"/>
<sequence>MNIAIIVGENLLERSIMRSYRDAFIDLGHRVYVKSFAQGYTENDIISIIDFKPDFIIFYGNIGILKATKGYLFRYMKIPVVCLYYDNLFFGLNPDFEEEMKNYPEYYYSFIWDEKFLELYNDKGLPNGYKIMLALDKKNFYPMEKVYAKKSLSFVGSMPEDLSDFSTGNTICNNFIDDVIKLKINNIDVPVLEICDYLYKEIDEYKLVERIYKNQENDFWRGIYLNIHVKGGTEYRKYVSSIIEDVDFYIYGKCNIIKNNVHIKDPVKYGEELCKIYNSHCINLNLSTFQLETSVNNRPFDCFGSKNFLLSDYKKDMEIIFPDHYKEVTFKNFQELGEKGEYYLTHDKERKEIAEELYNIVINNHTYHHRSKYIIDCISNKISKRNK</sequence>
<dbReference type="RefSeq" id="WP_044038251.1">
    <property type="nucleotide sequence ID" value="NZ_HG917868.1"/>
</dbReference>
<dbReference type="AlphaFoldDB" id="W6RYY6"/>
<organism evidence="2 3">
    <name type="scientific">Clostridium bornimense</name>
    <dbReference type="NCBI Taxonomy" id="1216932"/>
    <lineage>
        <taxon>Bacteria</taxon>
        <taxon>Bacillati</taxon>
        <taxon>Bacillota</taxon>
        <taxon>Clostridia</taxon>
        <taxon>Eubacteriales</taxon>
        <taxon>Clostridiaceae</taxon>
        <taxon>Clostridium</taxon>
    </lineage>
</organism>
<dbReference type="OrthoDB" id="1938560at2"/>
<dbReference type="eggNOG" id="COG4641">
    <property type="taxonomic scope" value="Bacteria"/>
</dbReference>
<dbReference type="STRING" id="1216932.CM240_1671"/>
<gene>
    <name evidence="2" type="ORF">CM240_1671</name>
</gene>